<evidence type="ECO:0000256" key="6">
    <source>
        <dbReference type="ARBA" id="ARBA00023055"/>
    </source>
</evidence>
<dbReference type="PANTHER" id="PTHR11306:SF60">
    <property type="entry name" value="COUNTIN-3-RELATED"/>
    <property type="match status" value="1"/>
</dbReference>
<proteinExistence type="inferred from homology"/>
<evidence type="ECO:0000256" key="2">
    <source>
        <dbReference type="ARBA" id="ARBA00006370"/>
    </source>
</evidence>
<dbReference type="AlphaFoldDB" id="A0A8J4PU43"/>
<evidence type="ECO:0000256" key="7">
    <source>
        <dbReference type="SAM" id="SignalP"/>
    </source>
</evidence>
<evidence type="ECO:0000256" key="1">
    <source>
        <dbReference type="ARBA" id="ARBA00002053"/>
    </source>
</evidence>
<dbReference type="SUPFAM" id="SSF81296">
    <property type="entry name" value="E set domains"/>
    <property type="match status" value="1"/>
</dbReference>
<dbReference type="EMBL" id="AJWJ01000193">
    <property type="protein sequence ID" value="KAF2073615.1"/>
    <property type="molecule type" value="Genomic_DNA"/>
</dbReference>
<name>A0A8J4PU43_9MYCE</name>
<evidence type="ECO:0000313" key="9">
    <source>
        <dbReference type="EMBL" id="KAF2073615.1"/>
    </source>
</evidence>
<feature type="signal peptide" evidence="7">
    <location>
        <begin position="1"/>
        <end position="18"/>
    </location>
</feature>
<comment type="similarity">
    <text evidence="2">Belongs to the NPC2 family.</text>
</comment>
<keyword evidence="4" id="KW-0813">Transport</keyword>
<sequence>MKLVFICLIVLLISPSFCDIWNNCGTPADKFTITSIEITPNPPVKNQNVSIVLNGTLSEVVSGGNIHFLLKYGFITLVNTNFPLCGNDPFLPSPCPLQQGPISKSVTEFIPSQVPSGQYSANILIKDQNSNELACVDINLKL</sequence>
<protein>
    <recommendedName>
        <fullName evidence="8">MD-2-related lipid-recognition domain-containing protein</fullName>
    </recommendedName>
</protein>
<dbReference type="InterPro" id="IPR003172">
    <property type="entry name" value="ML_dom"/>
</dbReference>
<evidence type="ECO:0000256" key="4">
    <source>
        <dbReference type="ARBA" id="ARBA00022448"/>
    </source>
</evidence>
<keyword evidence="10" id="KW-1185">Reference proteome</keyword>
<comment type="subunit">
    <text evidence="3">Monomer.</text>
</comment>
<reference evidence="9" key="1">
    <citation type="submission" date="2020-01" db="EMBL/GenBank/DDBJ databases">
        <title>Development of genomics and gene disruption for Polysphondylium violaceum indicates a role for the polyketide synthase stlB in stalk morphogenesis.</title>
        <authorList>
            <person name="Narita B."/>
            <person name="Kawabe Y."/>
            <person name="Kin K."/>
            <person name="Saito T."/>
            <person name="Gibbs R."/>
            <person name="Kuspa A."/>
            <person name="Muzny D."/>
            <person name="Queller D."/>
            <person name="Richards S."/>
            <person name="Strassman J."/>
            <person name="Sucgang R."/>
            <person name="Worley K."/>
            <person name="Schaap P."/>
        </authorList>
    </citation>
    <scope>NUCLEOTIDE SEQUENCE</scope>
    <source>
        <strain evidence="9">QSvi11</strain>
    </source>
</reference>
<dbReference type="GO" id="GO:0032934">
    <property type="term" value="F:sterol binding"/>
    <property type="evidence" value="ECO:0007669"/>
    <property type="project" value="InterPro"/>
</dbReference>
<dbReference type="OrthoDB" id="6409159at2759"/>
<evidence type="ECO:0000313" key="10">
    <source>
        <dbReference type="Proteomes" id="UP000695562"/>
    </source>
</evidence>
<comment type="caution">
    <text evidence="9">The sequence shown here is derived from an EMBL/GenBank/DDBJ whole genome shotgun (WGS) entry which is preliminary data.</text>
</comment>
<evidence type="ECO:0000259" key="8">
    <source>
        <dbReference type="SMART" id="SM00737"/>
    </source>
</evidence>
<organism evidence="9 10">
    <name type="scientific">Polysphondylium violaceum</name>
    <dbReference type="NCBI Taxonomy" id="133409"/>
    <lineage>
        <taxon>Eukaryota</taxon>
        <taxon>Amoebozoa</taxon>
        <taxon>Evosea</taxon>
        <taxon>Eumycetozoa</taxon>
        <taxon>Dictyostelia</taxon>
        <taxon>Dictyosteliales</taxon>
        <taxon>Dictyosteliaceae</taxon>
        <taxon>Polysphondylium</taxon>
    </lineage>
</organism>
<dbReference type="Proteomes" id="UP000695562">
    <property type="component" value="Unassembled WGS sequence"/>
</dbReference>
<evidence type="ECO:0000256" key="5">
    <source>
        <dbReference type="ARBA" id="ARBA00022729"/>
    </source>
</evidence>
<keyword evidence="6" id="KW-0445">Lipid transport</keyword>
<comment type="function">
    <text evidence="1">Catalyzes the intermembrane transfer of phosphatidylglycerol and phosphatidylinositol.</text>
</comment>
<dbReference type="SMART" id="SM00737">
    <property type="entry name" value="ML"/>
    <property type="match status" value="1"/>
</dbReference>
<accession>A0A8J4PU43</accession>
<feature type="domain" description="MD-2-related lipid-recognition" evidence="8">
    <location>
        <begin position="21"/>
        <end position="140"/>
    </location>
</feature>
<dbReference type="GO" id="GO:0015918">
    <property type="term" value="P:sterol transport"/>
    <property type="evidence" value="ECO:0007669"/>
    <property type="project" value="InterPro"/>
</dbReference>
<dbReference type="PANTHER" id="PTHR11306">
    <property type="entry name" value="NIEMANN PICK TYPE C2 PROTEIN NPC2-RELATED"/>
    <property type="match status" value="1"/>
</dbReference>
<dbReference type="InterPro" id="IPR014756">
    <property type="entry name" value="Ig_E-set"/>
</dbReference>
<dbReference type="InterPro" id="IPR039670">
    <property type="entry name" value="NPC2-like"/>
</dbReference>
<dbReference type="Pfam" id="PF02221">
    <property type="entry name" value="E1_DerP2_DerF2"/>
    <property type="match status" value="1"/>
</dbReference>
<keyword evidence="5 7" id="KW-0732">Signal</keyword>
<feature type="chain" id="PRO_5035174300" description="MD-2-related lipid-recognition domain-containing protein" evidence="7">
    <location>
        <begin position="19"/>
        <end position="142"/>
    </location>
</feature>
<evidence type="ECO:0000256" key="3">
    <source>
        <dbReference type="ARBA" id="ARBA00011245"/>
    </source>
</evidence>
<dbReference type="Gene3D" id="2.60.40.770">
    <property type="match status" value="1"/>
</dbReference>
<gene>
    <name evidence="9" type="ORF">CYY_005072</name>
</gene>